<dbReference type="SUPFAM" id="SSF75011">
    <property type="entry name" value="3-carboxy-cis,cis-mucoante lactonizing enzyme"/>
    <property type="match status" value="1"/>
</dbReference>
<dbReference type="InterPro" id="IPR015943">
    <property type="entry name" value="WD40/YVTN_repeat-like_dom_sf"/>
</dbReference>
<dbReference type="STRING" id="98765.A0A2R6NGS3"/>
<dbReference type="Gene3D" id="2.130.10.10">
    <property type="entry name" value="YVTN repeat-like/Quinoprotein amine dehydrogenase"/>
    <property type="match status" value="1"/>
</dbReference>
<keyword evidence="3" id="KW-1185">Reference proteome</keyword>
<dbReference type="PANTHER" id="PTHR30344">
    <property type="entry name" value="6-PHOSPHOGLUCONOLACTONASE-RELATED"/>
    <property type="match status" value="1"/>
</dbReference>
<comment type="similarity">
    <text evidence="1">Belongs to the cycloisomerase 2 family.</text>
</comment>
<organism evidence="2 3">
    <name type="scientific">Hermanssonia centrifuga</name>
    <dbReference type="NCBI Taxonomy" id="98765"/>
    <lineage>
        <taxon>Eukaryota</taxon>
        <taxon>Fungi</taxon>
        <taxon>Dikarya</taxon>
        <taxon>Basidiomycota</taxon>
        <taxon>Agaricomycotina</taxon>
        <taxon>Agaricomycetes</taxon>
        <taxon>Polyporales</taxon>
        <taxon>Meruliaceae</taxon>
        <taxon>Hermanssonia</taxon>
    </lineage>
</organism>
<dbReference type="AlphaFoldDB" id="A0A2R6NGS3"/>
<sequence>MVHRIFVGSYTKEISTLSFDPDTHSLSLDSSVTVGHHPSWITRHPTRSSVILTGVEQADGKIVAVLYDDNGKGTIAAEIPSGGADPCTLLAVDNNLLVGNYSSGILATIPLVNDPPFVKGTGITTLAFNGTGPDKERQETSHPHQVFLHPSREEVLVPDLGADKTWRLTKDANGVWINQGHVDYKPGSGPRHAAFYNDILYTLLELTSEVSAHRLPPLPSQPAFITAVPTMSKFPGPPSVLGMLAAEILLPVPNKSYSTPYLYVSNRNDTSPEGDVIAIYSVADPEKIELVAEVRSGLKHLRGMLFGGPDEKYLVAGGVQGGGVKVFERIDGGKGLKEIASVDLEAPTGFLWA</sequence>
<evidence type="ECO:0000313" key="3">
    <source>
        <dbReference type="Proteomes" id="UP000186601"/>
    </source>
</evidence>
<dbReference type="GO" id="GO:0017057">
    <property type="term" value="F:6-phosphogluconolactonase activity"/>
    <property type="evidence" value="ECO:0007669"/>
    <property type="project" value="TreeGrafter"/>
</dbReference>
<accession>A0A2R6NGS3</accession>
<gene>
    <name evidence="2" type="ORF">PHLCEN_2v12580</name>
</gene>
<reference evidence="2 3" key="1">
    <citation type="submission" date="2018-02" db="EMBL/GenBank/DDBJ databases">
        <title>Genome sequence of the basidiomycete white-rot fungus Phlebia centrifuga.</title>
        <authorList>
            <person name="Granchi Z."/>
            <person name="Peng M."/>
            <person name="de Vries R.P."/>
            <person name="Hilden K."/>
            <person name="Makela M.R."/>
            <person name="Grigoriev I."/>
            <person name="Riley R."/>
        </authorList>
    </citation>
    <scope>NUCLEOTIDE SEQUENCE [LARGE SCALE GENOMIC DNA]</scope>
    <source>
        <strain evidence="2 3">FBCC195</strain>
    </source>
</reference>
<comment type="caution">
    <text evidence="2">The sequence shown here is derived from an EMBL/GenBank/DDBJ whole genome shotgun (WGS) entry which is preliminary data.</text>
</comment>
<dbReference type="Pfam" id="PF10282">
    <property type="entry name" value="Lactonase"/>
    <property type="match status" value="1"/>
</dbReference>
<name>A0A2R6NGS3_9APHY</name>
<proteinExistence type="inferred from homology"/>
<dbReference type="Proteomes" id="UP000186601">
    <property type="component" value="Unassembled WGS sequence"/>
</dbReference>
<protein>
    <recommendedName>
        <fullName evidence="4">Isomerase YbhE</fullName>
    </recommendedName>
</protein>
<dbReference type="PANTHER" id="PTHR30344:SF7">
    <property type="entry name" value="DUF2415 DOMAIN-CONTAINING PROTEIN"/>
    <property type="match status" value="1"/>
</dbReference>
<evidence type="ECO:0000313" key="2">
    <source>
        <dbReference type="EMBL" id="PSR71529.1"/>
    </source>
</evidence>
<dbReference type="OrthoDB" id="9972196at2759"/>
<dbReference type="InterPro" id="IPR019405">
    <property type="entry name" value="Lactonase_7-beta_prop"/>
</dbReference>
<evidence type="ECO:0000256" key="1">
    <source>
        <dbReference type="ARBA" id="ARBA00005564"/>
    </source>
</evidence>
<dbReference type="EMBL" id="MLYV02001272">
    <property type="protein sequence ID" value="PSR71529.1"/>
    <property type="molecule type" value="Genomic_DNA"/>
</dbReference>
<dbReference type="InterPro" id="IPR050282">
    <property type="entry name" value="Cycloisomerase_2"/>
</dbReference>
<evidence type="ECO:0008006" key="4">
    <source>
        <dbReference type="Google" id="ProtNLM"/>
    </source>
</evidence>